<dbReference type="GO" id="GO:0008420">
    <property type="term" value="F:RNA polymerase II CTD heptapeptide repeat phosphatase activity"/>
    <property type="evidence" value="ECO:0007669"/>
    <property type="project" value="UniProtKB-UniRule"/>
</dbReference>
<dbReference type="GO" id="GO:0005737">
    <property type="term" value="C:cytoplasm"/>
    <property type="evidence" value="ECO:0007669"/>
    <property type="project" value="TreeGrafter"/>
</dbReference>
<comment type="subcellular location">
    <subcellularLocation>
        <location evidence="1 12">Nucleus</location>
    </subcellularLocation>
</comment>
<comment type="caution">
    <text evidence="15">The sequence shown here is derived from an EMBL/GenBank/DDBJ whole genome shotgun (WGS) entry which is preliminary data.</text>
</comment>
<keyword evidence="16" id="KW-1185">Reference proteome</keyword>
<evidence type="ECO:0000256" key="13">
    <source>
        <dbReference type="SAM" id="MobiDB-lite"/>
    </source>
</evidence>
<sequence>MPEQPSLPAAAAVRGVRKGKKTTGASANKPKAEGKERRRAAVKESLRTREQYERLSLRWCEKLLDAVSEAVLEQAAHYITPEDYDGVVEERAAGDLCGYPLCSRKPKKLEKRYHISLARRKVFDISEQGNFCGSSCMVGSRIYRHQLPEDPLYMRDRSQEQQIEIAPLKYNDDTAASTEVAAGSKAAKAVEDRSGGERLESTDNDPLEWYRRSLMKKMNIPESVAAASPLQIVEHDSGDAEFDVSETVAKLSFADIEGFEPEADSARVKRAIRKVARVEAVAQVNKKDAGIQSMESKGMAAKDGLAKDSENEVLKLTVEGRPPDVQQRMDSLAPSYSDGEDSDDSDEPEPTIAGSEHFAKLFAPEESRRGGPSLSLFGRMWTLIDRMATKNTVEFLRDLGDVDDIDELQTKAVEYYSSLGDQAMAKRQELLVDNIIRELDEIKRRLRIKLELRREVQMLVSTLELGSNMAMFSEGELQLLGIAFFLALAQSAKELQNAVDNPESSAELDVVLCSLGSDRSLLDMVARRLHEPY</sequence>
<name>A0A9W8HSU6_9FUNG</name>
<evidence type="ECO:0000256" key="12">
    <source>
        <dbReference type="RuleBase" id="RU367080"/>
    </source>
</evidence>
<keyword evidence="4 12" id="KW-0863">Zinc-finger</keyword>
<keyword evidence="3 12" id="KW-0479">Metal-binding</keyword>
<feature type="domain" description="RTR1-type" evidence="14">
    <location>
        <begin position="74"/>
        <end position="156"/>
    </location>
</feature>
<evidence type="ECO:0000256" key="11">
    <source>
        <dbReference type="PROSITE-ProRule" id="PRU00812"/>
    </source>
</evidence>
<dbReference type="InterPro" id="IPR039693">
    <property type="entry name" value="Rtr1/RPAP2"/>
</dbReference>
<dbReference type="EMBL" id="JANBUO010001445">
    <property type="protein sequence ID" value="KAJ2798240.1"/>
    <property type="molecule type" value="Genomic_DNA"/>
</dbReference>
<dbReference type="PANTHER" id="PTHR14732">
    <property type="entry name" value="RNA POLYMERASE II SUBUNIT B1 CTD PHOSPHATASE RPAP2-RELATED"/>
    <property type="match status" value="1"/>
</dbReference>
<dbReference type="GO" id="GO:0008270">
    <property type="term" value="F:zinc ion binding"/>
    <property type="evidence" value="ECO:0007669"/>
    <property type="project" value="UniProtKB-KW"/>
</dbReference>
<comment type="function">
    <text evidence="12">Putative RNA polymerase II subunit B1 C-terminal domain (CTD) phosphatase involved in RNA polymerase II transcription regulation.</text>
</comment>
<evidence type="ECO:0000256" key="2">
    <source>
        <dbReference type="ARBA" id="ARBA00005676"/>
    </source>
</evidence>
<dbReference type="OrthoDB" id="2590500at2759"/>
<evidence type="ECO:0000313" key="15">
    <source>
        <dbReference type="EMBL" id="KAJ2798240.1"/>
    </source>
</evidence>
<feature type="region of interest" description="Disordered" evidence="13">
    <location>
        <begin position="317"/>
        <end position="352"/>
    </location>
</feature>
<evidence type="ECO:0000256" key="7">
    <source>
        <dbReference type="ARBA" id="ARBA00022912"/>
    </source>
</evidence>
<reference evidence="15" key="1">
    <citation type="submission" date="2022-07" db="EMBL/GenBank/DDBJ databases">
        <title>Phylogenomic reconstructions and comparative analyses of Kickxellomycotina fungi.</title>
        <authorList>
            <person name="Reynolds N.K."/>
            <person name="Stajich J.E."/>
            <person name="Barry K."/>
            <person name="Grigoriev I.V."/>
            <person name="Crous P."/>
            <person name="Smith M.E."/>
        </authorList>
    </citation>
    <scope>NUCLEOTIDE SEQUENCE</scope>
    <source>
        <strain evidence="15">NRRL 1565</strain>
    </source>
</reference>
<dbReference type="GO" id="GO:0005634">
    <property type="term" value="C:nucleus"/>
    <property type="evidence" value="ECO:0007669"/>
    <property type="project" value="UniProtKB-SubCell"/>
</dbReference>
<evidence type="ECO:0000256" key="5">
    <source>
        <dbReference type="ARBA" id="ARBA00022801"/>
    </source>
</evidence>
<comment type="catalytic activity">
    <reaction evidence="10 12">
        <text>O-phospho-L-threonyl-[protein] + H2O = L-threonyl-[protein] + phosphate</text>
        <dbReference type="Rhea" id="RHEA:47004"/>
        <dbReference type="Rhea" id="RHEA-COMP:11060"/>
        <dbReference type="Rhea" id="RHEA-COMP:11605"/>
        <dbReference type="ChEBI" id="CHEBI:15377"/>
        <dbReference type="ChEBI" id="CHEBI:30013"/>
        <dbReference type="ChEBI" id="CHEBI:43474"/>
        <dbReference type="ChEBI" id="CHEBI:61977"/>
        <dbReference type="EC" id="3.1.3.16"/>
    </reaction>
</comment>
<evidence type="ECO:0000256" key="4">
    <source>
        <dbReference type="ARBA" id="ARBA00022771"/>
    </source>
</evidence>
<evidence type="ECO:0000256" key="1">
    <source>
        <dbReference type="ARBA" id="ARBA00004123"/>
    </source>
</evidence>
<feature type="region of interest" description="Disordered" evidence="13">
    <location>
        <begin position="1"/>
        <end position="44"/>
    </location>
</feature>
<dbReference type="Proteomes" id="UP001140094">
    <property type="component" value="Unassembled WGS sequence"/>
</dbReference>
<keyword evidence="5 12" id="KW-0378">Hydrolase</keyword>
<accession>A0A9W8HSU6</accession>
<organism evidence="15 16">
    <name type="scientific">Coemansia guatemalensis</name>
    <dbReference type="NCBI Taxonomy" id="2761395"/>
    <lineage>
        <taxon>Eukaryota</taxon>
        <taxon>Fungi</taxon>
        <taxon>Fungi incertae sedis</taxon>
        <taxon>Zoopagomycota</taxon>
        <taxon>Kickxellomycotina</taxon>
        <taxon>Kickxellomycetes</taxon>
        <taxon>Kickxellales</taxon>
        <taxon>Kickxellaceae</taxon>
        <taxon>Coemansia</taxon>
    </lineage>
</organism>
<dbReference type="EC" id="3.1.3.16" evidence="12"/>
<dbReference type="Pfam" id="PF04181">
    <property type="entry name" value="RPAP2_Rtr1"/>
    <property type="match status" value="1"/>
</dbReference>
<dbReference type="Gene3D" id="1.25.40.820">
    <property type="match status" value="1"/>
</dbReference>
<comment type="catalytic activity">
    <reaction evidence="9 12">
        <text>O-phospho-L-seryl-[protein] + H2O = L-seryl-[protein] + phosphate</text>
        <dbReference type="Rhea" id="RHEA:20629"/>
        <dbReference type="Rhea" id="RHEA-COMP:9863"/>
        <dbReference type="Rhea" id="RHEA-COMP:11604"/>
        <dbReference type="ChEBI" id="CHEBI:15377"/>
        <dbReference type="ChEBI" id="CHEBI:29999"/>
        <dbReference type="ChEBI" id="CHEBI:43474"/>
        <dbReference type="ChEBI" id="CHEBI:83421"/>
        <dbReference type="EC" id="3.1.3.16"/>
    </reaction>
</comment>
<dbReference type="PANTHER" id="PTHR14732:SF0">
    <property type="entry name" value="RNA POLYMERASE II SUBUNIT B1 CTD PHOSPHATASE RPAP2-RELATED"/>
    <property type="match status" value="1"/>
</dbReference>
<feature type="compositionally biased region" description="Basic and acidic residues" evidence="13">
    <location>
        <begin position="30"/>
        <end position="44"/>
    </location>
</feature>
<dbReference type="PROSITE" id="PS51479">
    <property type="entry name" value="ZF_RTR1"/>
    <property type="match status" value="1"/>
</dbReference>
<evidence type="ECO:0000256" key="10">
    <source>
        <dbReference type="ARBA" id="ARBA00048336"/>
    </source>
</evidence>
<keyword evidence="6 12" id="KW-0862">Zinc</keyword>
<dbReference type="GO" id="GO:0043175">
    <property type="term" value="F:RNA polymerase core enzyme binding"/>
    <property type="evidence" value="ECO:0007669"/>
    <property type="project" value="UniProtKB-UniRule"/>
</dbReference>
<evidence type="ECO:0000256" key="6">
    <source>
        <dbReference type="ARBA" id="ARBA00022833"/>
    </source>
</evidence>
<evidence type="ECO:0000256" key="9">
    <source>
        <dbReference type="ARBA" id="ARBA00047761"/>
    </source>
</evidence>
<evidence type="ECO:0000256" key="3">
    <source>
        <dbReference type="ARBA" id="ARBA00022723"/>
    </source>
</evidence>
<feature type="compositionally biased region" description="Acidic residues" evidence="13">
    <location>
        <begin position="338"/>
        <end position="349"/>
    </location>
</feature>
<evidence type="ECO:0000259" key="14">
    <source>
        <dbReference type="PROSITE" id="PS51479"/>
    </source>
</evidence>
<proteinExistence type="inferred from homology"/>
<dbReference type="InterPro" id="IPR038534">
    <property type="entry name" value="Rtr1/RPAP2_sf"/>
</dbReference>
<keyword evidence="7 12" id="KW-0904">Protein phosphatase</keyword>
<gene>
    <name evidence="15" type="ORF">H4R20_004896</name>
</gene>
<evidence type="ECO:0000256" key="8">
    <source>
        <dbReference type="ARBA" id="ARBA00023242"/>
    </source>
</evidence>
<dbReference type="AlphaFoldDB" id="A0A9W8HSU6"/>
<protein>
    <recommendedName>
        <fullName evidence="12">RNA polymerase II subunit B1 CTD phosphatase RPAP2 homolog</fullName>
        <ecNumber evidence="12">3.1.3.16</ecNumber>
    </recommendedName>
</protein>
<dbReference type="InterPro" id="IPR007308">
    <property type="entry name" value="Rtr1/RPAP2_dom"/>
</dbReference>
<comment type="similarity">
    <text evidence="2 11 12">Belongs to the RPAP2 family.</text>
</comment>
<evidence type="ECO:0000313" key="16">
    <source>
        <dbReference type="Proteomes" id="UP001140094"/>
    </source>
</evidence>
<keyword evidence="8 12" id="KW-0539">Nucleus</keyword>